<protein>
    <submittedName>
        <fullName evidence="12">FAD-dependent pyridine nucleotide-disulfide oxidoreductase</fullName>
    </submittedName>
</protein>
<name>B5IA57_ACIB4</name>
<accession>B5IA57</accession>
<dbReference type="KEGG" id="abi:Aboo_0496"/>
<dbReference type="Proteomes" id="UP000001400">
    <property type="component" value="Chromosome"/>
</dbReference>
<dbReference type="InterPro" id="IPR036188">
    <property type="entry name" value="FAD/NAD-bd_sf"/>
</dbReference>
<dbReference type="InterPro" id="IPR023753">
    <property type="entry name" value="FAD/NAD-binding_dom"/>
</dbReference>
<dbReference type="Pfam" id="PF02852">
    <property type="entry name" value="Pyr_redox_dim"/>
    <property type="match status" value="1"/>
</dbReference>
<dbReference type="PRINTS" id="PR00368">
    <property type="entry name" value="FADPNR"/>
</dbReference>
<evidence type="ECO:0000313" key="13">
    <source>
        <dbReference type="Proteomes" id="UP000001400"/>
    </source>
</evidence>
<dbReference type="InterPro" id="IPR016156">
    <property type="entry name" value="FAD/NAD-linked_Rdtase_dimer_sf"/>
</dbReference>
<dbReference type="InterPro" id="IPR001100">
    <property type="entry name" value="Pyr_nuc-diS_OxRdtase"/>
</dbReference>
<dbReference type="InterPro" id="IPR004099">
    <property type="entry name" value="Pyr_nucl-diS_OxRdtase_dimer"/>
</dbReference>
<evidence type="ECO:0000256" key="8">
    <source>
        <dbReference type="ARBA" id="ARBA00023284"/>
    </source>
</evidence>
<dbReference type="Gene3D" id="3.50.50.60">
    <property type="entry name" value="FAD/NAD(P)-binding domain"/>
    <property type="match status" value="2"/>
</dbReference>
<dbReference type="PANTHER" id="PTHR22912">
    <property type="entry name" value="DISULFIDE OXIDOREDUCTASE"/>
    <property type="match status" value="1"/>
</dbReference>
<dbReference type="OrthoDB" id="27922at2157"/>
<keyword evidence="5 9" id="KW-0560">Oxidoreductase</keyword>
<evidence type="ECO:0000256" key="2">
    <source>
        <dbReference type="ARBA" id="ARBA00007532"/>
    </source>
</evidence>
<evidence type="ECO:0000256" key="5">
    <source>
        <dbReference type="ARBA" id="ARBA00023002"/>
    </source>
</evidence>
<dbReference type="Pfam" id="PF07992">
    <property type="entry name" value="Pyr_redox_2"/>
    <property type="match status" value="1"/>
</dbReference>
<dbReference type="PROSITE" id="PS00076">
    <property type="entry name" value="PYRIDINE_REDOX_1"/>
    <property type="match status" value="1"/>
</dbReference>
<comment type="cofactor">
    <cofactor evidence="1">
        <name>FAD</name>
        <dbReference type="ChEBI" id="CHEBI:57692"/>
    </cofactor>
</comment>
<dbReference type="GeneID" id="8827441"/>
<reference evidence="12" key="1">
    <citation type="submission" date="2010-02" db="EMBL/GenBank/DDBJ databases">
        <title>Complete sequence of Aciduliprofundum boonei T469.</title>
        <authorList>
            <consortium name="US DOE Joint Genome Institute"/>
            <person name="Lucas S."/>
            <person name="Copeland A."/>
            <person name="Lapidus A."/>
            <person name="Cheng J.-F."/>
            <person name="Bruce D."/>
            <person name="Goodwin L."/>
            <person name="Pitluck S."/>
            <person name="Saunders E."/>
            <person name="Detter J.C."/>
            <person name="Han C."/>
            <person name="Tapia R."/>
            <person name="Land M."/>
            <person name="Hauser L."/>
            <person name="Kyrpides N."/>
            <person name="Mikhailova N."/>
            <person name="Flores G."/>
            <person name="Reysenbach A.-L."/>
            <person name="Woyke T."/>
        </authorList>
    </citation>
    <scope>NUCLEOTIDE SEQUENCE</scope>
    <source>
        <strain evidence="12">T469</strain>
    </source>
</reference>
<feature type="domain" description="Pyridine nucleotide-disulphide oxidoreductase dimerisation" evidence="10">
    <location>
        <begin position="341"/>
        <end position="448"/>
    </location>
</feature>
<dbReference type="HOGENOM" id="CLU_016755_1_2_2"/>
<evidence type="ECO:0000256" key="4">
    <source>
        <dbReference type="ARBA" id="ARBA00022827"/>
    </source>
</evidence>
<dbReference type="PRINTS" id="PR00411">
    <property type="entry name" value="PNDRDTASEI"/>
</dbReference>
<keyword evidence="7" id="KW-1015">Disulfide bond</keyword>
<dbReference type="RefSeq" id="WP_008082545.1">
    <property type="nucleotide sequence ID" value="NC_013926.1"/>
</dbReference>
<evidence type="ECO:0000256" key="3">
    <source>
        <dbReference type="ARBA" id="ARBA00022630"/>
    </source>
</evidence>
<dbReference type="GO" id="GO:0050660">
    <property type="term" value="F:flavin adenine dinucleotide binding"/>
    <property type="evidence" value="ECO:0007669"/>
    <property type="project" value="TreeGrafter"/>
</dbReference>
<keyword evidence="4 9" id="KW-0274">FAD</keyword>
<dbReference type="SUPFAM" id="SSF51905">
    <property type="entry name" value="FAD/NAD(P)-binding domain"/>
    <property type="match status" value="1"/>
</dbReference>
<dbReference type="AlphaFoldDB" id="B5IA57"/>
<dbReference type="eggNOG" id="arCOG01068">
    <property type="taxonomic scope" value="Archaea"/>
</dbReference>
<dbReference type="Gene3D" id="3.30.390.30">
    <property type="match status" value="1"/>
</dbReference>
<evidence type="ECO:0000259" key="11">
    <source>
        <dbReference type="Pfam" id="PF07992"/>
    </source>
</evidence>
<evidence type="ECO:0000313" key="12">
    <source>
        <dbReference type="EMBL" id="ADD08307.1"/>
    </source>
</evidence>
<dbReference type="InterPro" id="IPR012999">
    <property type="entry name" value="Pyr_OxRdtase_I_AS"/>
</dbReference>
<organism evidence="12 13">
    <name type="scientific">Aciduliprofundum boonei (strain DSM 19572 / T469)</name>
    <dbReference type="NCBI Taxonomy" id="439481"/>
    <lineage>
        <taxon>Archaea</taxon>
        <taxon>Methanobacteriati</taxon>
        <taxon>Thermoplasmatota</taxon>
        <taxon>DHVE2 group</taxon>
        <taxon>Candidatus Aciduliprofundum</taxon>
    </lineage>
</organism>
<dbReference type="EMBL" id="CP001941">
    <property type="protein sequence ID" value="ADD08307.1"/>
    <property type="molecule type" value="Genomic_DNA"/>
</dbReference>
<dbReference type="PIRSF" id="PIRSF000350">
    <property type="entry name" value="Mercury_reductase_MerA"/>
    <property type="match status" value="1"/>
</dbReference>
<evidence type="ECO:0000256" key="1">
    <source>
        <dbReference type="ARBA" id="ARBA00001974"/>
    </source>
</evidence>
<evidence type="ECO:0000256" key="6">
    <source>
        <dbReference type="ARBA" id="ARBA00023027"/>
    </source>
</evidence>
<dbReference type="NCBIfam" id="NF004947">
    <property type="entry name" value="PRK06292.2-5"/>
    <property type="match status" value="1"/>
</dbReference>
<evidence type="ECO:0000256" key="7">
    <source>
        <dbReference type="ARBA" id="ARBA00023157"/>
    </source>
</evidence>
<gene>
    <name evidence="12" type="ordered locus">Aboo_0496</name>
</gene>
<feature type="domain" description="FAD/NAD(P)-binding" evidence="11">
    <location>
        <begin position="23"/>
        <end position="318"/>
    </location>
</feature>
<proteinExistence type="inferred from homology"/>
<comment type="similarity">
    <text evidence="2 9">Belongs to the class-I pyridine nucleotide-disulfide oxidoreductase family.</text>
</comment>
<dbReference type="STRING" id="439481.Aboo_0496"/>
<dbReference type="SUPFAM" id="SSF55424">
    <property type="entry name" value="FAD/NAD-linked reductases, dimerisation (C-terminal) domain"/>
    <property type="match status" value="1"/>
</dbReference>
<evidence type="ECO:0000259" key="10">
    <source>
        <dbReference type="Pfam" id="PF02852"/>
    </source>
</evidence>
<keyword evidence="3 9" id="KW-0285">Flavoprotein</keyword>
<sequence length="455" mass="51791">MKEYDIIAFGTGSSMNIVSPLLRDPNLKVAVIENEKAGGICLTRGCIPSKMLIYPAEIMHIIHRAREFYIDAKAKPDADAILHYVQKSVDDESKMIERSLKSHPRIDYYQKTGKFVDDYTVDVGGKEIYGETILLCNGSKAYVPKIEGLKEVGYITNREFFYSLKHVPKSIAIIGGGYVALELGYFLAMMGSEVHIIEMLPEIIMTEEPEARKLVYKELSKFMHFHLGYKAKEARKSMGKKVVFAENKDGETVEIKAEEVLVAAGRAPWNKETQVEKTGVKVDEHGWIVVDEFMRTTKEGIWACGDTNGKYMFKHVANYESEIVFYNAFGGRKLKVDYHAVPHAIFTYPQVAHVGMKEEDARRKYEILIGDYKYQDTAMGEAMKLKDYFVKVIVDKDTYRILGATIVGPEASVLIQEIINLMYTREQTSAMYRALHIHPAMNEVVQRAFYNLHEP</sequence>
<keyword evidence="13" id="KW-1185">Reference proteome</keyword>
<dbReference type="GO" id="GO:0006103">
    <property type="term" value="P:2-oxoglutarate metabolic process"/>
    <property type="evidence" value="ECO:0007669"/>
    <property type="project" value="TreeGrafter"/>
</dbReference>
<dbReference type="GO" id="GO:0004148">
    <property type="term" value="F:dihydrolipoyl dehydrogenase (NADH) activity"/>
    <property type="evidence" value="ECO:0007669"/>
    <property type="project" value="TreeGrafter"/>
</dbReference>
<keyword evidence="6" id="KW-0520">NAD</keyword>
<dbReference type="PANTHER" id="PTHR22912:SF151">
    <property type="entry name" value="DIHYDROLIPOYL DEHYDROGENASE, MITOCHONDRIAL"/>
    <property type="match status" value="1"/>
</dbReference>
<evidence type="ECO:0000256" key="9">
    <source>
        <dbReference type="RuleBase" id="RU003691"/>
    </source>
</evidence>
<keyword evidence="8 9" id="KW-0676">Redox-active center</keyword>
<dbReference type="InterPro" id="IPR050151">
    <property type="entry name" value="Class-I_Pyr_Nuc-Dis_Oxidored"/>
</dbReference>